<evidence type="ECO:0000313" key="1">
    <source>
        <dbReference type="EMBL" id="KAJ5174999.1"/>
    </source>
</evidence>
<dbReference type="GeneID" id="81422177"/>
<dbReference type="OrthoDB" id="2343925at2759"/>
<sequence>MGDSPLKHLCLILTGIVNSKLLFLELSTHVLYDTLEFMATAYFIDHYGDTQLRWKSIEAINSCQSLIYECFPEINSGFTALATAVNPQPTLVHVHDTKDDATVAQFRTAISAHKNCVMESPGICTAGDYCRRNLLFEMRRVWLSIVSDAKLSITVYDRCHSSQNGSGGDAGYGFYHWLQSSGVDSLFYWYIMAFMICRVSDGNDIFPTGLEKYLVQDWCRHKAIENRLYNEVGSVGRDRAESNLNAADFLEFRGSTLDKAKADLLNMAKLEGELAKICWERLQVSLLTNRAPRVRAILRLLNEITDANSELYVMRNVFASHI</sequence>
<dbReference type="RefSeq" id="XP_056546607.1">
    <property type="nucleotide sequence ID" value="XM_056683001.1"/>
</dbReference>
<reference evidence="1" key="2">
    <citation type="journal article" date="2023" name="IMA Fungus">
        <title>Comparative genomic study of the Penicillium genus elucidates a diverse pangenome and 15 lateral gene transfer events.</title>
        <authorList>
            <person name="Petersen C."/>
            <person name="Sorensen T."/>
            <person name="Nielsen M.R."/>
            <person name="Sondergaard T.E."/>
            <person name="Sorensen J.L."/>
            <person name="Fitzpatrick D.A."/>
            <person name="Frisvad J.C."/>
            <person name="Nielsen K.L."/>
        </authorList>
    </citation>
    <scope>NUCLEOTIDE SEQUENCE</scope>
    <source>
        <strain evidence="1">IBT 26290</strain>
    </source>
</reference>
<gene>
    <name evidence="1" type="ORF">N7482_000876</name>
</gene>
<reference evidence="1" key="1">
    <citation type="submission" date="2022-11" db="EMBL/GenBank/DDBJ databases">
        <authorList>
            <person name="Petersen C."/>
        </authorList>
    </citation>
    <scope>NUCLEOTIDE SEQUENCE</scope>
    <source>
        <strain evidence="1">IBT 26290</strain>
    </source>
</reference>
<protein>
    <submittedName>
        <fullName evidence="1">Uncharacterized protein</fullName>
    </submittedName>
</protein>
<name>A0A9W9ICF8_9EURO</name>
<accession>A0A9W9ICF8</accession>
<keyword evidence="2" id="KW-1185">Reference proteome</keyword>
<proteinExistence type="predicted"/>
<organism evidence="1 2">
    <name type="scientific">Penicillium canariense</name>
    <dbReference type="NCBI Taxonomy" id="189055"/>
    <lineage>
        <taxon>Eukaryota</taxon>
        <taxon>Fungi</taxon>
        <taxon>Dikarya</taxon>
        <taxon>Ascomycota</taxon>
        <taxon>Pezizomycotina</taxon>
        <taxon>Eurotiomycetes</taxon>
        <taxon>Eurotiomycetidae</taxon>
        <taxon>Eurotiales</taxon>
        <taxon>Aspergillaceae</taxon>
        <taxon>Penicillium</taxon>
    </lineage>
</organism>
<dbReference type="Proteomes" id="UP001149163">
    <property type="component" value="Unassembled WGS sequence"/>
</dbReference>
<dbReference type="EMBL" id="JAPQKN010000001">
    <property type="protein sequence ID" value="KAJ5174999.1"/>
    <property type="molecule type" value="Genomic_DNA"/>
</dbReference>
<dbReference type="AlphaFoldDB" id="A0A9W9ICF8"/>
<comment type="caution">
    <text evidence="1">The sequence shown here is derived from an EMBL/GenBank/DDBJ whole genome shotgun (WGS) entry which is preliminary data.</text>
</comment>
<evidence type="ECO:0000313" key="2">
    <source>
        <dbReference type="Proteomes" id="UP001149163"/>
    </source>
</evidence>